<dbReference type="InterPro" id="IPR020013">
    <property type="entry name" value="Flagellar_FlgE/F/G"/>
</dbReference>
<evidence type="ECO:0000259" key="5">
    <source>
        <dbReference type="Pfam" id="PF00460"/>
    </source>
</evidence>
<dbReference type="NCBIfam" id="TIGR03506">
    <property type="entry name" value="FlgEFG_subfam"/>
    <property type="match status" value="2"/>
</dbReference>
<keyword evidence="8" id="KW-0282">Flagellum</keyword>
<dbReference type="GO" id="GO:0009424">
    <property type="term" value="C:bacterial-type flagellum hook"/>
    <property type="evidence" value="ECO:0007669"/>
    <property type="project" value="TreeGrafter"/>
</dbReference>
<keyword evidence="8" id="KW-0969">Cilium</keyword>
<keyword evidence="8" id="KW-0966">Cell projection</keyword>
<dbReference type="InterPro" id="IPR001444">
    <property type="entry name" value="Flag_bb_rod_N"/>
</dbReference>
<keyword evidence="9" id="KW-1185">Reference proteome</keyword>
<evidence type="ECO:0000256" key="1">
    <source>
        <dbReference type="ARBA" id="ARBA00004117"/>
    </source>
</evidence>
<dbReference type="PANTHER" id="PTHR30435">
    <property type="entry name" value="FLAGELLAR PROTEIN"/>
    <property type="match status" value="1"/>
</dbReference>
<dbReference type="InterPro" id="IPR053967">
    <property type="entry name" value="LlgE_F_G-like_D1"/>
</dbReference>
<gene>
    <name evidence="8" type="ORF">SAMN05421842_10653</name>
</gene>
<dbReference type="SUPFAM" id="SSF117143">
    <property type="entry name" value="Flagellar hook protein flgE"/>
    <property type="match status" value="1"/>
</dbReference>
<dbReference type="OrthoDB" id="9804559at2"/>
<protein>
    <recommendedName>
        <fullName evidence="4">Flagellar hook protein FlgE</fullName>
    </recommendedName>
</protein>
<proteinExistence type="inferred from homology"/>
<name>A0A1I1KV30_9CLOT</name>
<dbReference type="Pfam" id="PF06429">
    <property type="entry name" value="Flg_bbr_C"/>
    <property type="match status" value="1"/>
</dbReference>
<dbReference type="GO" id="GO:0005829">
    <property type="term" value="C:cytosol"/>
    <property type="evidence" value="ECO:0007669"/>
    <property type="project" value="TreeGrafter"/>
</dbReference>
<comment type="similarity">
    <text evidence="2 4">Belongs to the flagella basal body rod proteins family.</text>
</comment>
<dbReference type="Proteomes" id="UP000199263">
    <property type="component" value="Unassembled WGS sequence"/>
</dbReference>
<evidence type="ECO:0000259" key="7">
    <source>
        <dbReference type="Pfam" id="PF22692"/>
    </source>
</evidence>
<evidence type="ECO:0000313" key="9">
    <source>
        <dbReference type="Proteomes" id="UP000199263"/>
    </source>
</evidence>
<dbReference type="EMBL" id="FOMG01000006">
    <property type="protein sequence ID" value="SFC61320.1"/>
    <property type="molecule type" value="Genomic_DNA"/>
</dbReference>
<dbReference type="PANTHER" id="PTHR30435:SF1">
    <property type="entry name" value="FLAGELLAR HOOK PROTEIN FLGE"/>
    <property type="match status" value="1"/>
</dbReference>
<dbReference type="InterPro" id="IPR037925">
    <property type="entry name" value="FlgE/F/G-like"/>
</dbReference>
<evidence type="ECO:0000259" key="6">
    <source>
        <dbReference type="Pfam" id="PF06429"/>
    </source>
</evidence>
<dbReference type="STRING" id="119641.SAMN05421842_10653"/>
<dbReference type="RefSeq" id="WP_090089535.1">
    <property type="nucleotide sequence ID" value="NZ_FOMG01000006.1"/>
</dbReference>
<keyword evidence="3 4" id="KW-0975">Bacterial flagellum</keyword>
<evidence type="ECO:0000256" key="4">
    <source>
        <dbReference type="RuleBase" id="RU362116"/>
    </source>
</evidence>
<comment type="subcellular location">
    <subcellularLocation>
        <location evidence="1 4">Bacterial flagellum basal body</location>
    </subcellularLocation>
</comment>
<dbReference type="Pfam" id="PF00460">
    <property type="entry name" value="Flg_bb_rod"/>
    <property type="match status" value="1"/>
</dbReference>
<organism evidence="8 9">
    <name type="scientific">Clostridium uliginosum</name>
    <dbReference type="NCBI Taxonomy" id="119641"/>
    <lineage>
        <taxon>Bacteria</taxon>
        <taxon>Bacillati</taxon>
        <taxon>Bacillota</taxon>
        <taxon>Clostridia</taxon>
        <taxon>Eubacteriales</taxon>
        <taxon>Clostridiaceae</taxon>
        <taxon>Clostridium</taxon>
    </lineage>
</organism>
<dbReference type="InterPro" id="IPR010930">
    <property type="entry name" value="Flg_bb/hook_C_dom"/>
</dbReference>
<dbReference type="GO" id="GO:0009425">
    <property type="term" value="C:bacterial-type flagellum basal body"/>
    <property type="evidence" value="ECO:0007669"/>
    <property type="project" value="UniProtKB-SubCell"/>
</dbReference>
<sequence>MLRSMYSGISGMKVNQTKLDVIGNNIANVGTTGFKSSSARFKDMLYQNAGEATSPTSVLGGTNAKQVGLGAQLSSINKVMGQGNALSTGRSLDVCVDKAGYIMVSRGPEVYVKEDGSAGAGGSIGINADESLMSGGNNEILYTRDGNLTLDKDGNLLTAGGYRIMGYLLQDNVGATVAADGTASGGTPGRASVTEGADGKVVANYVDADSKTLQAVGIGAQLHTLKIPDTVKGNPLGADGKPDTSKTIDIPVKSFSIGTDGIITAVLGDGSRTALGQIAMATFKNPEGLTSIGSNLLQGSSNSGPEIIKTPVRIKGDTKSTDNSKGFGDLIQGALEGSNVDLTEQFTDMITATRSFQASSKMITTGDEILQTITGLMR</sequence>
<feature type="domain" description="Flagellar hook protein FlgE/F/G-like D1" evidence="7">
    <location>
        <begin position="135"/>
        <end position="203"/>
    </location>
</feature>
<dbReference type="GO" id="GO:0071978">
    <property type="term" value="P:bacterial-type flagellum-dependent swarming motility"/>
    <property type="evidence" value="ECO:0007669"/>
    <property type="project" value="TreeGrafter"/>
</dbReference>
<reference evidence="8 9" key="1">
    <citation type="submission" date="2016-10" db="EMBL/GenBank/DDBJ databases">
        <authorList>
            <person name="de Groot N.N."/>
        </authorList>
    </citation>
    <scope>NUCLEOTIDE SEQUENCE [LARGE SCALE GENOMIC DNA]</scope>
    <source>
        <strain evidence="8 9">DSM 12992</strain>
    </source>
</reference>
<comment type="function">
    <text evidence="4">A flexible structure which links the flagellar filament to the drive apparatus in the basal body.</text>
</comment>
<dbReference type="Pfam" id="PF22692">
    <property type="entry name" value="LlgE_F_G_D1"/>
    <property type="match status" value="1"/>
</dbReference>
<evidence type="ECO:0000256" key="3">
    <source>
        <dbReference type="ARBA" id="ARBA00023143"/>
    </source>
</evidence>
<accession>A0A1I1KV30</accession>
<feature type="domain" description="Flagellar basal body rod protein N-terminal" evidence="5">
    <location>
        <begin position="5"/>
        <end position="35"/>
    </location>
</feature>
<dbReference type="AlphaFoldDB" id="A0A1I1KV30"/>
<evidence type="ECO:0000256" key="2">
    <source>
        <dbReference type="ARBA" id="ARBA00009677"/>
    </source>
</evidence>
<feature type="domain" description="Flagellar basal-body/hook protein C-terminal" evidence="6">
    <location>
        <begin position="332"/>
        <end position="375"/>
    </location>
</feature>
<evidence type="ECO:0000313" key="8">
    <source>
        <dbReference type="EMBL" id="SFC61320.1"/>
    </source>
</evidence>